<dbReference type="GeneID" id="80895757"/>
<dbReference type="AlphaFoldDB" id="A0A9W8QHK4"/>
<dbReference type="InterPro" id="IPR056002">
    <property type="entry name" value="DUF7580"/>
</dbReference>
<dbReference type="RefSeq" id="XP_056056418.1">
    <property type="nucleotide sequence ID" value="XM_056201791.1"/>
</dbReference>
<name>A0A9W8QHK4_AKAMU</name>
<sequence length="538" mass="60346">MSGIEVAGIVLGSIPLLISAIEHYHDGVSTIQRWRRFQRDHKLLAGSLKREQAKMKNVCEELLRGLVPDYQIDSMIKDPFGAEWHSYQVNAKLRARLHDSLEVFQSTVAEIQTAVTELSRRLGITPQDQEQETKSLFKRELQRAKFAISRNTYSSLVTSIRDGISGLQVLTSQSITLEPERKKGSQVRLLALLRDLSSGLHRAIRGSLSCTCSHILNLELAVPPSDITIYSKSETEKILRQLHLHLALSSFTAVPQAIKQTSEGEEWRGLQFCYMPVEDKEKAKALQFALLPAAGQSVPERQRSVFQYSPSYDGAHSSIMTLTHEATANHGVRRYMVYPATWISHTTNSRAAISLQDVWAGGDAVPFMTYFARLKLAVTISSSVLQLYGTPWLSQSFCSANIIFLQRSDDDCLYDRVFMWKNVEEEPLSLGEPTSPLAARSNPAMLSLGLLLVEIFLGRPLAEDNCPAGQRLARKFREAQDLLPRIRIESANYFSAVSRCLEGRLHTRQYDEMQLTEESYAGVVALLKKDMDAVSIAD</sequence>
<feature type="domain" description="DUF7580" evidence="1">
    <location>
        <begin position="368"/>
        <end position="517"/>
    </location>
</feature>
<organism evidence="2 3">
    <name type="scientific">Akanthomyces muscarius</name>
    <name type="common">Entomopathogenic fungus</name>
    <name type="synonym">Lecanicillium muscarium</name>
    <dbReference type="NCBI Taxonomy" id="2231603"/>
    <lineage>
        <taxon>Eukaryota</taxon>
        <taxon>Fungi</taxon>
        <taxon>Dikarya</taxon>
        <taxon>Ascomycota</taxon>
        <taxon>Pezizomycotina</taxon>
        <taxon>Sordariomycetes</taxon>
        <taxon>Hypocreomycetidae</taxon>
        <taxon>Hypocreales</taxon>
        <taxon>Cordycipitaceae</taxon>
        <taxon>Akanthomyces</taxon>
    </lineage>
</organism>
<dbReference type="PANTHER" id="PTHR35186">
    <property type="entry name" value="ANK_REP_REGION DOMAIN-CONTAINING PROTEIN"/>
    <property type="match status" value="1"/>
</dbReference>
<dbReference type="Proteomes" id="UP001144673">
    <property type="component" value="Unassembled WGS sequence"/>
</dbReference>
<dbReference type="InterPro" id="IPR038305">
    <property type="entry name" value="HeLo_sf"/>
</dbReference>
<dbReference type="Gene3D" id="1.20.120.1020">
    <property type="entry name" value="Prion-inhibition and propagation, HeLo domain"/>
    <property type="match status" value="1"/>
</dbReference>
<protein>
    <recommendedName>
        <fullName evidence="1">DUF7580 domain-containing protein</fullName>
    </recommendedName>
</protein>
<proteinExistence type="predicted"/>
<dbReference type="KEGG" id="amus:LMH87_008598"/>
<accession>A0A9W8QHK4</accession>
<dbReference type="EMBL" id="JAJHUN010000006">
    <property type="protein sequence ID" value="KAJ4158051.1"/>
    <property type="molecule type" value="Genomic_DNA"/>
</dbReference>
<dbReference type="PANTHER" id="PTHR35186:SF4">
    <property type="entry name" value="PRION-INHIBITION AND PROPAGATION HELO DOMAIN-CONTAINING PROTEIN"/>
    <property type="match status" value="1"/>
</dbReference>
<dbReference type="Pfam" id="PF24476">
    <property type="entry name" value="DUF7580"/>
    <property type="match status" value="1"/>
</dbReference>
<evidence type="ECO:0000259" key="1">
    <source>
        <dbReference type="Pfam" id="PF24476"/>
    </source>
</evidence>
<evidence type="ECO:0000313" key="3">
    <source>
        <dbReference type="Proteomes" id="UP001144673"/>
    </source>
</evidence>
<evidence type="ECO:0000313" key="2">
    <source>
        <dbReference type="EMBL" id="KAJ4158051.1"/>
    </source>
</evidence>
<reference evidence="2" key="1">
    <citation type="journal article" date="2023" name="Access Microbiol">
        <title>De-novo genome assembly for Akanthomyces muscarius, a biocontrol agent of insect agricultural pests.</title>
        <authorList>
            <person name="Erdos Z."/>
            <person name="Studholme D.J."/>
            <person name="Raymond B."/>
            <person name="Sharma M."/>
        </authorList>
    </citation>
    <scope>NUCLEOTIDE SEQUENCE</scope>
    <source>
        <strain evidence="2">Ve6</strain>
    </source>
</reference>
<keyword evidence="3" id="KW-1185">Reference proteome</keyword>
<comment type="caution">
    <text evidence="2">The sequence shown here is derived from an EMBL/GenBank/DDBJ whole genome shotgun (WGS) entry which is preliminary data.</text>
</comment>
<gene>
    <name evidence="2" type="ORF">LMH87_008598</name>
</gene>